<dbReference type="SUPFAM" id="SSF53335">
    <property type="entry name" value="S-adenosyl-L-methionine-dependent methyltransferases"/>
    <property type="match status" value="1"/>
</dbReference>
<dbReference type="GO" id="GO:0160105">
    <property type="term" value="F:tRNA (adenine(22)-N1)-methyltransferase activity"/>
    <property type="evidence" value="ECO:0007669"/>
    <property type="project" value="InterPro"/>
</dbReference>
<gene>
    <name evidence="1" type="ORF">FYJ66_05865</name>
</gene>
<keyword evidence="1" id="KW-0808">Transferase</keyword>
<protein>
    <submittedName>
        <fullName evidence="1">SAM-dependent methyltransferase</fullName>
    </submittedName>
</protein>
<dbReference type="PIRSF" id="PIRSF018637">
    <property type="entry name" value="TrmK"/>
    <property type="match status" value="1"/>
</dbReference>
<dbReference type="EMBL" id="VUNB01000004">
    <property type="protein sequence ID" value="MST69115.1"/>
    <property type="molecule type" value="Genomic_DNA"/>
</dbReference>
<dbReference type="PANTHER" id="PTHR38451">
    <property type="entry name" value="TRNA (ADENINE(22)-N(1))-METHYLTRANSFERASE"/>
    <property type="match status" value="1"/>
</dbReference>
<comment type="caution">
    <text evidence="1">The sequence shown here is derived from an EMBL/GenBank/DDBJ whole genome shotgun (WGS) entry which is preliminary data.</text>
</comment>
<dbReference type="InterPro" id="IPR006901">
    <property type="entry name" value="TrmK"/>
</dbReference>
<name>A0A6A8M6Z5_9FIRM</name>
<dbReference type="PANTHER" id="PTHR38451:SF1">
    <property type="entry name" value="TRNA (ADENINE(22)-N(1))-METHYLTRANSFERASE"/>
    <property type="match status" value="1"/>
</dbReference>
<dbReference type="InterPro" id="IPR029063">
    <property type="entry name" value="SAM-dependent_MTases_sf"/>
</dbReference>
<accession>A0A6A8M6Z5</accession>
<dbReference type="RefSeq" id="WP_154572582.1">
    <property type="nucleotide sequence ID" value="NZ_VUNB01000004.1"/>
</dbReference>
<dbReference type="Pfam" id="PF12847">
    <property type="entry name" value="Methyltransf_18"/>
    <property type="match status" value="1"/>
</dbReference>
<dbReference type="AlphaFoldDB" id="A0A6A8M6Z5"/>
<dbReference type="GO" id="GO:0032259">
    <property type="term" value="P:methylation"/>
    <property type="evidence" value="ECO:0007669"/>
    <property type="project" value="UniProtKB-KW"/>
</dbReference>
<sequence length="248" mass="28018">MKLSQRLMEMYHQVSPGERVADIGTDHAYIPILLMKNNISPFVIMSDISQGSMDKAQRNCKDQGFGLPDSCFRVGDGLSTIEPGEVDTLVIGGLGGRTIAGILAADQNLTNSFSKLILQPRNNSGELRYYLHLTGWTIISERLAKEGKFICEIITASAPENTSAAPSFSAETDLADLLKEGQDYRWRYPESFKYLPSGQKELLKKRLDWKFGSLNQEIQNLRKSSNNYKSLIDQLEEERDYLKWIEKD</sequence>
<dbReference type="Gene3D" id="3.40.50.150">
    <property type="entry name" value="Vaccinia Virus protein VP39"/>
    <property type="match status" value="1"/>
</dbReference>
<organism evidence="1">
    <name type="scientific">Baileyella intestinalis</name>
    <dbReference type="NCBI Taxonomy" id="2606709"/>
    <lineage>
        <taxon>Bacteria</taxon>
        <taxon>Bacillati</taxon>
        <taxon>Bacillota</taxon>
        <taxon>Clostridia</taxon>
        <taxon>Peptostreptococcales</taxon>
        <taxon>Anaerovoracaceae</taxon>
        <taxon>Baileyella</taxon>
    </lineage>
</organism>
<keyword evidence="1" id="KW-0489">Methyltransferase</keyword>
<evidence type="ECO:0000313" key="1">
    <source>
        <dbReference type="EMBL" id="MST69115.1"/>
    </source>
</evidence>
<proteinExistence type="predicted"/>
<reference evidence="1" key="1">
    <citation type="submission" date="2019-09" db="EMBL/GenBank/DDBJ databases">
        <title>In-depth cultivation of the pig gut microbiome towards novel bacterial diversity and tailored functional studies.</title>
        <authorList>
            <person name="Wylensek D."/>
            <person name="Hitch T.C.A."/>
            <person name="Clavel T."/>
        </authorList>
    </citation>
    <scope>NUCLEOTIDE SEQUENCE</scope>
    <source>
        <strain evidence="1">RF-744-FAT-WT-3</strain>
    </source>
</reference>